<gene>
    <name evidence="1" type="ORF">QLQ16_15355</name>
</gene>
<dbReference type="RefSeq" id="WP_283225545.1">
    <property type="nucleotide sequence ID" value="NZ_JASGBH010000016.1"/>
</dbReference>
<accession>A0ABT6XAP6</accession>
<dbReference type="Proteomes" id="UP001431902">
    <property type="component" value="Unassembled WGS sequence"/>
</dbReference>
<name>A0ABT6XAP6_9BURK</name>
<evidence type="ECO:0000313" key="2">
    <source>
        <dbReference type="Proteomes" id="UP001431902"/>
    </source>
</evidence>
<protein>
    <recommendedName>
        <fullName evidence="3">DUF481 domain-containing protein</fullName>
    </recommendedName>
</protein>
<reference evidence="1" key="1">
    <citation type="submission" date="2023-05" db="EMBL/GenBank/DDBJ databases">
        <title>Limnohabitans sp. strain HM2-2 Genome sequencing and assembly.</title>
        <authorList>
            <person name="Jung Y."/>
        </authorList>
    </citation>
    <scope>NUCLEOTIDE SEQUENCE</scope>
    <source>
        <strain evidence="1">HM2-2</strain>
    </source>
</reference>
<comment type="caution">
    <text evidence="1">The sequence shown here is derived from an EMBL/GenBank/DDBJ whole genome shotgun (WGS) entry which is preliminary data.</text>
</comment>
<organism evidence="1 2">
    <name type="scientific">Limnohabitans lacus</name>
    <dbReference type="NCBI Taxonomy" id="3045173"/>
    <lineage>
        <taxon>Bacteria</taxon>
        <taxon>Pseudomonadati</taxon>
        <taxon>Pseudomonadota</taxon>
        <taxon>Betaproteobacteria</taxon>
        <taxon>Burkholderiales</taxon>
        <taxon>Comamonadaceae</taxon>
        <taxon>Limnohabitans</taxon>
    </lineage>
</organism>
<keyword evidence="2" id="KW-1185">Reference proteome</keyword>
<proteinExistence type="predicted"/>
<sequence length="278" mass="30853">MNRPTSGARGNRLVEALSWVALGWAAAGGAMAWTLDGASLGVGLAQQRWHEHTGTGNLPVSESGQGPVLAWGLQGQAGTLAGATLRWQLSGQGQQWASDYTGFKQYPDGSTQPWQQSNDWRSAQAMAQLEAAWPMRPGWQLLLSGAVQTQTQRRDLRQYREHMRQHNALAGVGLQWQATPQWRWRVQALEPLSGASGARLSAPSLGFDADIQARMSMRSLELAWQPEASSPKPSRSEWVLRWQEQRTQWGASTEVNAYVFPGAQQQQRTLTLGWVQRW</sequence>
<evidence type="ECO:0008006" key="3">
    <source>
        <dbReference type="Google" id="ProtNLM"/>
    </source>
</evidence>
<dbReference type="EMBL" id="JASGBH010000016">
    <property type="protein sequence ID" value="MDI9235214.1"/>
    <property type="molecule type" value="Genomic_DNA"/>
</dbReference>
<evidence type="ECO:0000313" key="1">
    <source>
        <dbReference type="EMBL" id="MDI9235214.1"/>
    </source>
</evidence>